<accession>A0ABY5HQG1</accession>
<dbReference type="InterPro" id="IPR036397">
    <property type="entry name" value="RNaseH_sf"/>
</dbReference>
<keyword evidence="1" id="KW-0540">Nuclease</keyword>
<dbReference type="PANTHER" id="PTHR30231:SF4">
    <property type="entry name" value="PROTEIN NEN2"/>
    <property type="match status" value="1"/>
</dbReference>
<evidence type="ECO:0000313" key="5">
    <source>
        <dbReference type="EMBL" id="UTY27589.1"/>
    </source>
</evidence>
<evidence type="ECO:0000256" key="3">
    <source>
        <dbReference type="ARBA" id="ARBA00022839"/>
    </source>
</evidence>
<evidence type="ECO:0000313" key="6">
    <source>
        <dbReference type="Proteomes" id="UP001059401"/>
    </source>
</evidence>
<dbReference type="InterPro" id="IPR012337">
    <property type="entry name" value="RNaseH-like_sf"/>
</dbReference>
<keyword evidence="6" id="KW-1185">Reference proteome</keyword>
<dbReference type="CDD" id="cd06127">
    <property type="entry name" value="DEDDh"/>
    <property type="match status" value="1"/>
</dbReference>
<dbReference type="PANTHER" id="PTHR30231">
    <property type="entry name" value="DNA POLYMERASE III SUBUNIT EPSILON"/>
    <property type="match status" value="1"/>
</dbReference>
<sequence>MNTIWCDTETTGLEPENSGAFEIALLFARNGKVECERAFHLNPLNETILYHEEAYQTHKVTEEEICSYPPAEVIVPNIAEFLHQAIYVFGDGEKLKFAGYRCNFDYRHLKALFARCNLNLDDYFSCQFDAMDMVKKAVKQNTVPFMENLKLGTVCKSLNIKLENAHTALADIKATRQLCVELYKKGVTL</sequence>
<dbReference type="InterPro" id="IPR013520">
    <property type="entry name" value="Ribonucl_H"/>
</dbReference>
<evidence type="ECO:0000256" key="2">
    <source>
        <dbReference type="ARBA" id="ARBA00022801"/>
    </source>
</evidence>
<gene>
    <name evidence="5" type="ORF">E4N76_00290</name>
</gene>
<protein>
    <submittedName>
        <fullName evidence="5">3'-5' exonuclease</fullName>
    </submittedName>
</protein>
<keyword evidence="2" id="KW-0378">Hydrolase</keyword>
<organism evidence="5 6">
    <name type="scientific">Treponema putidum</name>
    <dbReference type="NCBI Taxonomy" id="221027"/>
    <lineage>
        <taxon>Bacteria</taxon>
        <taxon>Pseudomonadati</taxon>
        <taxon>Spirochaetota</taxon>
        <taxon>Spirochaetia</taxon>
        <taxon>Spirochaetales</taxon>
        <taxon>Treponemataceae</taxon>
        <taxon>Treponema</taxon>
    </lineage>
</organism>
<dbReference type="Pfam" id="PF00929">
    <property type="entry name" value="RNase_T"/>
    <property type="match status" value="1"/>
</dbReference>
<keyword evidence="3 5" id="KW-0269">Exonuclease</keyword>
<evidence type="ECO:0000256" key="1">
    <source>
        <dbReference type="ARBA" id="ARBA00022722"/>
    </source>
</evidence>
<dbReference type="SUPFAM" id="SSF53098">
    <property type="entry name" value="Ribonuclease H-like"/>
    <property type="match status" value="1"/>
</dbReference>
<evidence type="ECO:0000259" key="4">
    <source>
        <dbReference type="SMART" id="SM00479"/>
    </source>
</evidence>
<dbReference type="EMBL" id="CP038802">
    <property type="protein sequence ID" value="UTY27589.1"/>
    <property type="molecule type" value="Genomic_DNA"/>
</dbReference>
<feature type="domain" description="Exonuclease" evidence="4">
    <location>
        <begin position="2"/>
        <end position="188"/>
    </location>
</feature>
<dbReference type="Gene3D" id="3.30.420.10">
    <property type="entry name" value="Ribonuclease H-like superfamily/Ribonuclease H"/>
    <property type="match status" value="1"/>
</dbReference>
<dbReference type="SMART" id="SM00479">
    <property type="entry name" value="EXOIII"/>
    <property type="match status" value="1"/>
</dbReference>
<dbReference type="Proteomes" id="UP001059401">
    <property type="component" value="Chromosome"/>
</dbReference>
<dbReference type="GO" id="GO:0004527">
    <property type="term" value="F:exonuclease activity"/>
    <property type="evidence" value="ECO:0007669"/>
    <property type="project" value="UniProtKB-KW"/>
</dbReference>
<dbReference type="RefSeq" id="WP_255805585.1">
    <property type="nucleotide sequence ID" value="NZ_CP038802.1"/>
</dbReference>
<reference evidence="5" key="1">
    <citation type="submission" date="2019-04" db="EMBL/GenBank/DDBJ databases">
        <title>Whole genome sequencing of oral phylogroup 2 treponemes.</title>
        <authorList>
            <person name="Chan Y."/>
            <person name="Zeng H.H."/>
            <person name="Yu X.L."/>
            <person name="Leung W.K."/>
            <person name="Watt R.M."/>
        </authorList>
    </citation>
    <scope>NUCLEOTIDE SEQUENCE</scope>
    <source>
        <strain evidence="5">OMZ 847</strain>
    </source>
</reference>
<proteinExistence type="predicted"/>
<name>A0ABY5HQG1_9SPIR</name>